<feature type="compositionally biased region" description="Basic and acidic residues" evidence="1">
    <location>
        <begin position="1840"/>
        <end position="1851"/>
    </location>
</feature>
<evidence type="ECO:0000313" key="3">
    <source>
        <dbReference type="Proteomes" id="UP000029590"/>
    </source>
</evidence>
<evidence type="ECO:0000313" key="2">
    <source>
        <dbReference type="EMBL" id="KGC15096.1"/>
    </source>
</evidence>
<comment type="caution">
    <text evidence="2">The sequence shown here is derived from an EMBL/GenBank/DDBJ whole genome shotgun (WGS) entry which is preliminary data.</text>
</comment>
<feature type="region of interest" description="Disordered" evidence="1">
    <location>
        <begin position="1079"/>
        <end position="1098"/>
    </location>
</feature>
<reference evidence="2 3" key="1">
    <citation type="submission" date="2014-04" db="EMBL/GenBank/DDBJ databases">
        <authorList>
            <person name="Bishop-Lilly K.A."/>
            <person name="Broomall S.M."/>
            <person name="Chain P.S."/>
            <person name="Chertkov O."/>
            <person name="Coyne S.R."/>
            <person name="Daligault H.E."/>
            <person name="Davenport K.W."/>
            <person name="Erkkila T."/>
            <person name="Frey K.G."/>
            <person name="Gibbons H.S."/>
            <person name="Gu W."/>
            <person name="Jaissle J."/>
            <person name="Johnson S.L."/>
            <person name="Koroleva G.I."/>
            <person name="Ladner J.T."/>
            <person name="Lo C.-C."/>
            <person name="Minogue T.D."/>
            <person name="Munk C."/>
            <person name="Palacios G.F."/>
            <person name="Redden C.L."/>
            <person name="Rosenzweig C.N."/>
            <person name="Scholz M.B."/>
            <person name="Teshima H."/>
            <person name="Xu Y."/>
        </authorList>
    </citation>
    <scope>NUCLEOTIDE SEQUENCE [LARGE SCALE GENOMIC DNA]</scope>
    <source>
        <strain evidence="3">gladioli</strain>
    </source>
</reference>
<accession>A0AAW3F5S2</accession>
<dbReference type="Proteomes" id="UP000029590">
    <property type="component" value="Unassembled WGS sequence"/>
</dbReference>
<dbReference type="AntiFam" id="ANF00248">
    <property type="entry name" value="Shadow ORF (opposite ppsD)"/>
</dbReference>
<sequence length="1972" mass="222358">MDPVAVRLGRAQALEQHRAHALARHHPVAALAEAAAPPSRRQHAMPAQFDVVARVQVQVDPTRDRQLALVAQQMFAGFVDRRQRGRAHRVDRQARAVQIQEVRHAVRHRAERGMREAQRVVPACTRPVQVEAGLGDADEHADPRTVPARDPVARIAGILDHVPAGFEKQAFLRIDILGVARRQVEEQWIELGKALDEAAPFGVAAALRHRLLDVLAIEAVERPAFGRDLGDAVASLAQVLPVRVQVRRLRVAARQPDDRDALARACFGCKRRRRLARLDGQFVPRPGLGSGRSRRANRAHPAQARRRVMLAQVTRQSGERRIFEPQGLRDRLEGLLQLAVQARDQHRIDAVTFERFLAVDARHRQLRHRREQHLQTLHDAFAQWRVHPTPRFSRGKRGNRRGRRQIQAQARRLAAEHHRARPPRRHRLRQQPHSRLFAQPRPSRLPQRPLRLLAQPHAAIGPPRPRHRYRRATPQPRFHQARPVARESVLERVRRRVIALPHIAPYAGDRREQHEAVQVQLRARRVQVHRARHLRRQHRVEARRCLAQGIGVVDQARRVQHAVQGALARHDIRQRGMHRRRIRHVQRYVAHAAAAHYRTRVQCPDHFVRLGRGRAPPGQHELHALYRVHQTARQQPTQPAHAARDQVHAALAPRRGWRFRLRPGAQRQHLAYTIGPIADLAIAVTARIVVQSLREHGRRDIHRHPDRLARQQRIFSSEALDQGNHAVQRGALGLLAEPHELHPQRRARMRGQPFTQQREHLPDLRRVAPGKRVAHARRSAADECDHARRRPVRHAHARGLAFHQHPARRRHIHSRCCRTGQPNRLQHPRRRNRRPARARLRRIACRVGRAERGRPVRLAGERISRQHQAHRAPRAILVQRVPVAVGALHPLRGQLAQHGLAFGRAGLTKPPADLRLVDPAGGCLRPPARRRVPEAIQDAQRIGRVARDEGEPLAHRLAPDLQGMGERGEIRVRIRAQPARKALDDQRQTLAIARRQHDQLSSRVVPRIAVARGEPVRRRLVHHEMGVGAAETKRIDRRAPQAARRYRPITQGRIDAERAALQQEMRVRRDEMNARRQLPMPQREQHLQQPGNAGRRERVADVALDRAERAAGARRGMRAERRRQRLELDRIAELSARAMRLDQADACRIDTEAPVHPGLQRGLGGHARRGDAVGPAVLVHAPAAQHAMHGIPIAQRIVEPLEQYHADALGRHESIRARIEAVAAAGRRQHAGVAGHDVQVRPGQHADTTGQREFAAALGEAVAGGRYGDQRRRARGVDRQARPLQVERIGDARGEDRGGGAHQVLRRQRRRRQAAVIVAVHAAREHAAGAAGKTPRIDAGRLHAGPRVLEEEPLLGIHRGGFHRRDAEEQRIEAIGLVEQAEPPARAAPGGAGTVAICLDIPARGRHLRHAVAAGGEVVPEARQIRRFRKSARHAHHGDPAGLPLTRRMRLAGRLRGRRRSARHHRQRGWPRRFARGDLALRDQPRHAGLDAIVERAAAMADHHLANMLASGDVAQRLAELLGRIDARDDRHQRPGLEQRQQAGQRFSPIEAARAGAAQIDTVERLVVDQPREIERPAGAQAVHGDLHITAGRREAVQAALDRVARQHVQHHVDAPAVGQAGQFAIERGTVIEHMFDADALQQRALGGSTRGAVHARAAQARQLDRGETAAAGGGLDQHALPGREPAGLEGVMRGQERDGKARGLLEAEPRRLGQHVGGRHHHPARQPAHALARQRQHGFANPDPHHRPTDGGHHARHLETGHERVSRLSRIQALHTHHVGEVERRGADLDQHLVVAGLAGRPGLDGQLVERVHGAHHQAVVARWQRRARLAGRRRRSGDRRPRDRGDQPDRWLGWPRRIAPRDAPLLDEMRGQQADRHMIVEPRRRQGDPVSLVDRPRPLDADDRIEAQLDERPLGIDLVGRQIERLAEAFCKLALENQIRTGIDRTPARRRCVRRNRSFNNFVVRNIKIK</sequence>
<feature type="region of interest" description="Disordered" evidence="1">
    <location>
        <begin position="800"/>
        <end position="838"/>
    </location>
</feature>
<gene>
    <name evidence="2" type="ORF">DM48_2</name>
</gene>
<feature type="compositionally biased region" description="Basic residues" evidence="1">
    <location>
        <begin position="393"/>
        <end position="404"/>
    </location>
</feature>
<name>A0AAW3F5S2_BURGA</name>
<organism evidence="2 3">
    <name type="scientific">Burkholderia gladioli</name>
    <name type="common">Pseudomonas marginata</name>
    <name type="synonym">Phytomonas marginata</name>
    <dbReference type="NCBI Taxonomy" id="28095"/>
    <lineage>
        <taxon>Bacteria</taxon>
        <taxon>Pseudomonadati</taxon>
        <taxon>Pseudomonadota</taxon>
        <taxon>Betaproteobacteria</taxon>
        <taxon>Burkholderiales</taxon>
        <taxon>Burkholderiaceae</taxon>
        <taxon>Burkholderia</taxon>
    </lineage>
</organism>
<feature type="region of interest" description="Disordered" evidence="1">
    <location>
        <begin position="1831"/>
        <end position="1856"/>
    </location>
</feature>
<feature type="compositionally biased region" description="Basic and acidic residues" evidence="1">
    <location>
        <begin position="1695"/>
        <end position="1712"/>
    </location>
</feature>
<feature type="region of interest" description="Disordered" evidence="1">
    <location>
        <begin position="389"/>
        <end position="443"/>
    </location>
</feature>
<feature type="compositionally biased region" description="Basic and acidic residues" evidence="1">
    <location>
        <begin position="1744"/>
        <end position="1765"/>
    </location>
</feature>
<feature type="compositionally biased region" description="Basic residues" evidence="1">
    <location>
        <begin position="418"/>
        <end position="432"/>
    </location>
</feature>
<evidence type="ECO:0000256" key="1">
    <source>
        <dbReference type="SAM" id="MobiDB-lite"/>
    </source>
</evidence>
<feature type="compositionally biased region" description="Basic residues" evidence="1">
    <location>
        <begin position="826"/>
        <end position="838"/>
    </location>
</feature>
<proteinExistence type="predicted"/>
<feature type="compositionally biased region" description="Low complexity" evidence="1">
    <location>
        <begin position="433"/>
        <end position="443"/>
    </location>
</feature>
<protein>
    <submittedName>
        <fullName evidence="2">Uncharacterized protein</fullName>
    </submittedName>
</protein>
<feature type="region of interest" description="Disordered" evidence="1">
    <location>
        <begin position="1672"/>
        <end position="1765"/>
    </location>
</feature>
<dbReference type="EMBL" id="JPGG01000016">
    <property type="protein sequence ID" value="KGC15096.1"/>
    <property type="molecule type" value="Genomic_DNA"/>
</dbReference>
<feature type="compositionally biased region" description="Basic residues" evidence="1">
    <location>
        <begin position="805"/>
        <end position="816"/>
    </location>
</feature>